<sequence>MTRINNRARQYIFEIDDEYDDDIDVEALFQDIDIKESD</sequence>
<organism evidence="1 2">
    <name type="scientific">Erysiphe pulchra</name>
    <dbReference type="NCBI Taxonomy" id="225359"/>
    <lineage>
        <taxon>Eukaryota</taxon>
        <taxon>Fungi</taxon>
        <taxon>Dikarya</taxon>
        <taxon>Ascomycota</taxon>
        <taxon>Pezizomycotina</taxon>
        <taxon>Leotiomycetes</taxon>
        <taxon>Erysiphales</taxon>
        <taxon>Erysiphaceae</taxon>
        <taxon>Erysiphe</taxon>
    </lineage>
</organism>
<comment type="caution">
    <text evidence="1">The sequence shown here is derived from an EMBL/GenBank/DDBJ whole genome shotgun (WGS) entry which is preliminary data.</text>
</comment>
<accession>A0A2S4PNC4</accession>
<keyword evidence="2" id="KW-1185">Reference proteome</keyword>
<feature type="non-terminal residue" evidence="1">
    <location>
        <position position="38"/>
    </location>
</feature>
<name>A0A2S4PNC4_9PEZI</name>
<evidence type="ECO:0000313" key="2">
    <source>
        <dbReference type="Proteomes" id="UP000237438"/>
    </source>
</evidence>
<proteinExistence type="predicted"/>
<protein>
    <submittedName>
        <fullName evidence="1">Uncharacterized protein</fullName>
    </submittedName>
</protein>
<dbReference type="AlphaFoldDB" id="A0A2S4PNC4"/>
<gene>
    <name evidence="1" type="ORF">EPUL_005410</name>
</gene>
<evidence type="ECO:0000313" key="1">
    <source>
        <dbReference type="EMBL" id="POS83536.1"/>
    </source>
</evidence>
<reference evidence="1 2" key="1">
    <citation type="submission" date="2017-10" db="EMBL/GenBank/DDBJ databases">
        <title>Development of genomic resources for the powdery mildew, Erysiphe pulchra.</title>
        <authorList>
            <person name="Wadl P.A."/>
            <person name="Mack B.M."/>
            <person name="Moore G."/>
            <person name="Beltz S.B."/>
        </authorList>
    </citation>
    <scope>NUCLEOTIDE SEQUENCE [LARGE SCALE GENOMIC DNA]</scope>
    <source>
        <strain evidence="1">Cflorida</strain>
    </source>
</reference>
<dbReference type="Proteomes" id="UP000237438">
    <property type="component" value="Unassembled WGS sequence"/>
</dbReference>
<dbReference type="EMBL" id="PEDP01001513">
    <property type="protein sequence ID" value="POS83536.1"/>
    <property type="molecule type" value="Genomic_DNA"/>
</dbReference>